<evidence type="ECO:0000256" key="3">
    <source>
        <dbReference type="ARBA" id="ARBA00022989"/>
    </source>
</evidence>
<feature type="transmembrane region" description="Helical" evidence="5">
    <location>
        <begin position="64"/>
        <end position="86"/>
    </location>
</feature>
<dbReference type="InterPro" id="IPR003825">
    <property type="entry name" value="Colicin-V_CvpA"/>
</dbReference>
<sequence>MVWIDFVILGIIALSAVVSLVRGFVREAMSLATWLAAFFVASHFYADLSALLDISDPLIRNGSAIAILFVLTLILGALINYIVSQLVDKTGLSGTDRVLGVCFGAVRGVLIVAALLFFIDTMTGFSQSLWWKQSVLIPEFGIVIQWFFSLVQNSSSFLPPKP</sequence>
<keyword evidence="4 5" id="KW-0472">Membrane</keyword>
<evidence type="ECO:0000256" key="2">
    <source>
        <dbReference type="ARBA" id="ARBA00022692"/>
    </source>
</evidence>
<evidence type="ECO:0000256" key="1">
    <source>
        <dbReference type="ARBA" id="ARBA00004141"/>
    </source>
</evidence>
<evidence type="ECO:0000256" key="5">
    <source>
        <dbReference type="SAM" id="Phobius"/>
    </source>
</evidence>
<proteinExistence type="predicted"/>
<reference evidence="7" key="1">
    <citation type="submission" date="2017-05" db="EMBL/GenBank/DDBJ databases">
        <authorList>
            <person name="Sung H."/>
        </authorList>
    </citation>
    <scope>NUCLEOTIDE SEQUENCE [LARGE SCALE GENOMIC DNA]</scope>
    <source>
        <strain evidence="7">AMac2203</strain>
    </source>
</reference>
<keyword evidence="3 5" id="KW-1133">Transmembrane helix</keyword>
<dbReference type="GO" id="GO:0016020">
    <property type="term" value="C:membrane"/>
    <property type="evidence" value="ECO:0007669"/>
    <property type="project" value="UniProtKB-SubCell"/>
</dbReference>
<feature type="transmembrane region" description="Helical" evidence="5">
    <location>
        <begin position="6"/>
        <end position="25"/>
    </location>
</feature>
<evidence type="ECO:0000313" key="6">
    <source>
        <dbReference type="EMBL" id="ART81107.1"/>
    </source>
</evidence>
<dbReference type="Proteomes" id="UP000243793">
    <property type="component" value="Chromosome"/>
</dbReference>
<dbReference type="EMBL" id="CP021376">
    <property type="protein sequence ID" value="ART81107.1"/>
    <property type="molecule type" value="Genomic_DNA"/>
</dbReference>
<dbReference type="KEGG" id="ocm:CBP12_05160"/>
<evidence type="ECO:0000256" key="4">
    <source>
        <dbReference type="ARBA" id="ARBA00023136"/>
    </source>
</evidence>
<gene>
    <name evidence="6" type="ORF">CBP12_05160</name>
</gene>
<dbReference type="GO" id="GO:0009403">
    <property type="term" value="P:toxin biosynthetic process"/>
    <property type="evidence" value="ECO:0007669"/>
    <property type="project" value="InterPro"/>
</dbReference>
<evidence type="ECO:0000313" key="7">
    <source>
        <dbReference type="Proteomes" id="UP000243793"/>
    </source>
</evidence>
<name>A0A1Y0D1J5_9GAMM</name>
<keyword evidence="2 5" id="KW-0812">Transmembrane</keyword>
<dbReference type="AlphaFoldDB" id="A0A1Y0D1J5"/>
<dbReference type="InterPro" id="IPR052719">
    <property type="entry name" value="CvpA-like"/>
</dbReference>
<dbReference type="PANTHER" id="PTHR36926">
    <property type="entry name" value="COLICIN V PRODUCTION PROTEIN"/>
    <property type="match status" value="1"/>
</dbReference>
<comment type="subcellular location">
    <subcellularLocation>
        <location evidence="1">Membrane</location>
        <topology evidence="1">Multi-pass membrane protein</topology>
    </subcellularLocation>
</comment>
<feature type="transmembrane region" description="Helical" evidence="5">
    <location>
        <begin position="98"/>
        <end position="119"/>
    </location>
</feature>
<dbReference type="PANTHER" id="PTHR36926:SF1">
    <property type="entry name" value="COLICIN V PRODUCTION PROTEIN"/>
    <property type="match status" value="1"/>
</dbReference>
<feature type="transmembrane region" description="Helical" evidence="5">
    <location>
        <begin position="32"/>
        <end position="52"/>
    </location>
</feature>
<accession>A0A1Y0D1J5</accession>
<dbReference type="OrthoDB" id="9810601at2"/>
<feature type="transmembrane region" description="Helical" evidence="5">
    <location>
        <begin position="131"/>
        <end position="151"/>
    </location>
</feature>
<protein>
    <submittedName>
        <fullName evidence="6">Bacteriocin production protein</fullName>
    </submittedName>
</protein>
<keyword evidence="7" id="KW-1185">Reference proteome</keyword>
<dbReference type="RefSeq" id="WP_086965387.1">
    <property type="nucleotide sequence ID" value="NZ_CP021376.1"/>
</dbReference>
<organism evidence="6 7">
    <name type="scientific">Oceanisphaera avium</name>
    <dbReference type="NCBI Taxonomy" id="1903694"/>
    <lineage>
        <taxon>Bacteria</taxon>
        <taxon>Pseudomonadati</taxon>
        <taxon>Pseudomonadota</taxon>
        <taxon>Gammaproteobacteria</taxon>
        <taxon>Aeromonadales</taxon>
        <taxon>Aeromonadaceae</taxon>
        <taxon>Oceanisphaera</taxon>
    </lineage>
</organism>
<dbReference type="Pfam" id="PF02674">
    <property type="entry name" value="Colicin_V"/>
    <property type="match status" value="1"/>
</dbReference>